<evidence type="ECO:0000313" key="1">
    <source>
        <dbReference type="EMBL" id="GFD07712.1"/>
    </source>
</evidence>
<organism evidence="1">
    <name type="scientific">Tanacetum cinerariifolium</name>
    <name type="common">Dalmatian daisy</name>
    <name type="synonym">Chrysanthemum cinerariifolium</name>
    <dbReference type="NCBI Taxonomy" id="118510"/>
    <lineage>
        <taxon>Eukaryota</taxon>
        <taxon>Viridiplantae</taxon>
        <taxon>Streptophyta</taxon>
        <taxon>Embryophyta</taxon>
        <taxon>Tracheophyta</taxon>
        <taxon>Spermatophyta</taxon>
        <taxon>Magnoliopsida</taxon>
        <taxon>eudicotyledons</taxon>
        <taxon>Gunneridae</taxon>
        <taxon>Pentapetalae</taxon>
        <taxon>asterids</taxon>
        <taxon>campanulids</taxon>
        <taxon>Asterales</taxon>
        <taxon>Asteraceae</taxon>
        <taxon>Asteroideae</taxon>
        <taxon>Anthemideae</taxon>
        <taxon>Anthemidinae</taxon>
        <taxon>Tanacetum</taxon>
    </lineage>
</organism>
<dbReference type="EMBL" id="BKCJ011233264">
    <property type="protein sequence ID" value="GFD07712.1"/>
    <property type="molecule type" value="Genomic_DNA"/>
</dbReference>
<sequence length="202" mass="21410">MTAYTTIIIPSPQPPTKKHKGVFVWLLLHRGVRLDLGLLKRGVRLVLLTPQGCLFGVVSSRRRGVSVFCSQPNGRLFLGLTAQKGCLFLGLTAPKGVFVYGVNSPKGVFVSRDSSPKQGVFVLGAAATRVRLYGLAPHGSVWSVGLLAPLLCVHLCGVSIEKCVFGLLLTATWGGLVCDPPETGAFGLGSHRKGALGCNSHH</sequence>
<proteinExistence type="predicted"/>
<accession>A0A699TB02</accession>
<dbReference type="AlphaFoldDB" id="A0A699TB02"/>
<gene>
    <name evidence="1" type="ORF">Tci_879681</name>
</gene>
<name>A0A699TB02_TANCI</name>
<reference evidence="1" key="1">
    <citation type="journal article" date="2019" name="Sci. Rep.">
        <title>Draft genome of Tanacetum cinerariifolium, the natural source of mosquito coil.</title>
        <authorList>
            <person name="Yamashiro T."/>
            <person name="Shiraishi A."/>
            <person name="Satake H."/>
            <person name="Nakayama K."/>
        </authorList>
    </citation>
    <scope>NUCLEOTIDE SEQUENCE</scope>
</reference>
<comment type="caution">
    <text evidence="1">The sequence shown here is derived from an EMBL/GenBank/DDBJ whole genome shotgun (WGS) entry which is preliminary data.</text>
</comment>
<protein>
    <submittedName>
        <fullName evidence="1">Uncharacterized protein</fullName>
    </submittedName>
</protein>